<dbReference type="EMBL" id="JBHMEP010000004">
    <property type="protein sequence ID" value="MFB9136245.1"/>
    <property type="molecule type" value="Genomic_DNA"/>
</dbReference>
<dbReference type="SUPFAM" id="SSF141868">
    <property type="entry name" value="EAL domain-like"/>
    <property type="match status" value="1"/>
</dbReference>
<feature type="domain" description="EAL" evidence="3">
    <location>
        <begin position="139"/>
        <end position="389"/>
    </location>
</feature>
<keyword evidence="1" id="KW-0597">Phosphoprotein</keyword>
<dbReference type="InterPro" id="IPR011006">
    <property type="entry name" value="CheY-like_superfamily"/>
</dbReference>
<dbReference type="PROSITE" id="PS50110">
    <property type="entry name" value="RESPONSE_REGULATORY"/>
    <property type="match status" value="1"/>
</dbReference>
<dbReference type="InterPro" id="IPR050706">
    <property type="entry name" value="Cyclic-di-GMP_PDE-like"/>
</dbReference>
<feature type="modified residue" description="4-aspartylphosphate" evidence="1">
    <location>
        <position position="56"/>
    </location>
</feature>
<dbReference type="SMART" id="SM00052">
    <property type="entry name" value="EAL"/>
    <property type="match status" value="1"/>
</dbReference>
<organism evidence="4 5">
    <name type="scientific">Vibrio olivae</name>
    <dbReference type="NCBI Taxonomy" id="1243002"/>
    <lineage>
        <taxon>Bacteria</taxon>
        <taxon>Pseudomonadati</taxon>
        <taxon>Pseudomonadota</taxon>
        <taxon>Gammaproteobacteria</taxon>
        <taxon>Vibrionales</taxon>
        <taxon>Vibrionaceae</taxon>
        <taxon>Vibrio</taxon>
    </lineage>
</organism>
<comment type="caution">
    <text evidence="4">The sequence shown here is derived from an EMBL/GenBank/DDBJ whole genome shotgun (WGS) entry which is preliminary data.</text>
</comment>
<name>A0ABV5HPT7_9VIBR</name>
<dbReference type="Pfam" id="PF00072">
    <property type="entry name" value="Response_reg"/>
    <property type="match status" value="1"/>
</dbReference>
<gene>
    <name evidence="4" type="ORF">ACFFUV_14825</name>
</gene>
<dbReference type="Pfam" id="PF00563">
    <property type="entry name" value="EAL"/>
    <property type="match status" value="1"/>
</dbReference>
<evidence type="ECO:0000256" key="1">
    <source>
        <dbReference type="PROSITE-ProRule" id="PRU00169"/>
    </source>
</evidence>
<proteinExistence type="predicted"/>
<reference evidence="4 5" key="1">
    <citation type="submission" date="2024-09" db="EMBL/GenBank/DDBJ databases">
        <authorList>
            <person name="Sun Q."/>
            <person name="Mori K."/>
        </authorList>
    </citation>
    <scope>NUCLEOTIDE SEQUENCE [LARGE SCALE GENOMIC DNA]</scope>
    <source>
        <strain evidence="4 5">CECT 8064</strain>
    </source>
</reference>
<dbReference type="InterPro" id="IPR001789">
    <property type="entry name" value="Sig_transdc_resp-reg_receiver"/>
</dbReference>
<sequence>MNTQLHVLILDDSALQRCTTRMQLERIGVQDIEESSDGHEALALCENKRYDMLICDLDMPEMDGIHFLKRLSRSGFDGTIGIQSGIDVTVLKIACIMCTQLGFKKVVALPKPVAQDTLSGVIKEHIETRELELEVKPTLDFDISAIQTAFNNGEFQNYYQPKYDFKTEKVVGVEVLMRWIHPTLGIIGPDVFLPLIDQSKMQNELFFLSAEQAFKHFSASESKSTIALNATQTNLETSKFVERLLDLAHQYQIEHNRIIVELTENEVSLLSPVMLENIARLRIHRVGLSIDDFGTGYSTLLKLAQLPVTELKIDREFVASCTYDIRTQSIVRLTHQLARNLGLKVVAEGVENQETWAYLEKLGVDVCQGFLTGRPMPFAQIQRLENNLC</sequence>
<evidence type="ECO:0000259" key="2">
    <source>
        <dbReference type="PROSITE" id="PS50110"/>
    </source>
</evidence>
<dbReference type="Proteomes" id="UP001589645">
    <property type="component" value="Unassembled WGS sequence"/>
</dbReference>
<dbReference type="PROSITE" id="PS50883">
    <property type="entry name" value="EAL"/>
    <property type="match status" value="1"/>
</dbReference>
<feature type="domain" description="Response regulatory" evidence="2">
    <location>
        <begin position="6"/>
        <end position="126"/>
    </location>
</feature>
<dbReference type="Gene3D" id="3.40.50.2300">
    <property type="match status" value="1"/>
</dbReference>
<dbReference type="PANTHER" id="PTHR33121">
    <property type="entry name" value="CYCLIC DI-GMP PHOSPHODIESTERASE PDEF"/>
    <property type="match status" value="1"/>
</dbReference>
<dbReference type="CDD" id="cd01948">
    <property type="entry name" value="EAL"/>
    <property type="match status" value="1"/>
</dbReference>
<dbReference type="RefSeq" id="WP_390194290.1">
    <property type="nucleotide sequence ID" value="NZ_JBHMEP010000004.1"/>
</dbReference>
<evidence type="ECO:0000259" key="3">
    <source>
        <dbReference type="PROSITE" id="PS50883"/>
    </source>
</evidence>
<protein>
    <submittedName>
        <fullName evidence="4">EAL domain-containing protein</fullName>
    </submittedName>
</protein>
<dbReference type="Gene3D" id="3.20.20.450">
    <property type="entry name" value="EAL domain"/>
    <property type="match status" value="1"/>
</dbReference>
<dbReference type="SMART" id="SM00448">
    <property type="entry name" value="REC"/>
    <property type="match status" value="1"/>
</dbReference>
<dbReference type="PANTHER" id="PTHR33121:SF70">
    <property type="entry name" value="SIGNALING PROTEIN YKOW"/>
    <property type="match status" value="1"/>
</dbReference>
<accession>A0ABV5HPT7</accession>
<dbReference type="InterPro" id="IPR035919">
    <property type="entry name" value="EAL_sf"/>
</dbReference>
<keyword evidence="5" id="KW-1185">Reference proteome</keyword>
<dbReference type="SUPFAM" id="SSF52172">
    <property type="entry name" value="CheY-like"/>
    <property type="match status" value="1"/>
</dbReference>
<dbReference type="InterPro" id="IPR001633">
    <property type="entry name" value="EAL_dom"/>
</dbReference>
<evidence type="ECO:0000313" key="4">
    <source>
        <dbReference type="EMBL" id="MFB9136245.1"/>
    </source>
</evidence>
<evidence type="ECO:0000313" key="5">
    <source>
        <dbReference type="Proteomes" id="UP001589645"/>
    </source>
</evidence>